<dbReference type="AlphaFoldDB" id="A0A853FA26"/>
<accession>A0A853FA26</accession>
<proteinExistence type="predicted"/>
<protein>
    <recommendedName>
        <fullName evidence="3">Carbon-nitrogen hydrolase family protein</fullName>
    </recommendedName>
</protein>
<dbReference type="Proteomes" id="UP000580517">
    <property type="component" value="Unassembled WGS sequence"/>
</dbReference>
<evidence type="ECO:0000313" key="2">
    <source>
        <dbReference type="Proteomes" id="UP000580517"/>
    </source>
</evidence>
<sequence>MDAHQFDEVTVGVGATDLHDSIQIALANVPVDGKDIEASYLGSPKLGRARLKPVTTLLNEVSRYRTASKRKVDLIVFPEVSVPHAWEGMLAAWARRHRIGVVCGLEHRIDHKGQALNEVLALLPYQTVSGHWACVPVRRLKRFYSPAEEFILKNEHLVVPKPKSSRYHLFRWRGASFAIYNCFELASIEDRAIFKGHVDFIVATEFNRDTSYFSNIVEAAARDLHCYIVQVNDSGFGDSRVVSPSKSDFMNPVRIKGGDNLTFVTMSLDLSALRSHQRKGYGLQKEAKEFKPTPPDFPIAALKKRIALGK</sequence>
<dbReference type="InterPro" id="IPR036526">
    <property type="entry name" value="C-N_Hydrolase_sf"/>
</dbReference>
<reference evidence="1 2" key="1">
    <citation type="submission" date="2020-07" db="EMBL/GenBank/DDBJ databases">
        <title>Taxonomic revisions and descriptions of new bacterial species based on genomic comparisons in the high-G+C-content subgroup of the family Alcaligenaceae.</title>
        <authorList>
            <person name="Szabo A."/>
            <person name="Felfoldi T."/>
        </authorList>
    </citation>
    <scope>NUCLEOTIDE SEQUENCE [LARGE SCALE GENOMIC DNA]</scope>
    <source>
        <strain evidence="1 2">DSM 25264</strain>
    </source>
</reference>
<gene>
    <name evidence="1" type="ORF">H0A68_02760</name>
</gene>
<dbReference type="RefSeq" id="WP_129967732.1">
    <property type="nucleotide sequence ID" value="NZ_JACCEW010000001.1"/>
</dbReference>
<evidence type="ECO:0008006" key="3">
    <source>
        <dbReference type="Google" id="ProtNLM"/>
    </source>
</evidence>
<evidence type="ECO:0000313" key="1">
    <source>
        <dbReference type="EMBL" id="NYT35780.1"/>
    </source>
</evidence>
<name>A0A853FA26_9BURK</name>
<comment type="caution">
    <text evidence="1">The sequence shown here is derived from an EMBL/GenBank/DDBJ whole genome shotgun (WGS) entry which is preliminary data.</text>
</comment>
<dbReference type="SUPFAM" id="SSF56317">
    <property type="entry name" value="Carbon-nitrogen hydrolase"/>
    <property type="match status" value="1"/>
</dbReference>
<dbReference type="EMBL" id="JACCEW010000001">
    <property type="protein sequence ID" value="NYT35780.1"/>
    <property type="molecule type" value="Genomic_DNA"/>
</dbReference>
<keyword evidence="2" id="KW-1185">Reference proteome</keyword>
<dbReference type="Gene3D" id="3.60.110.10">
    <property type="entry name" value="Carbon-nitrogen hydrolase"/>
    <property type="match status" value="1"/>
</dbReference>
<organism evidence="1 2">
    <name type="scientific">Allopusillimonas soli</name>
    <dbReference type="NCBI Taxonomy" id="659016"/>
    <lineage>
        <taxon>Bacteria</taxon>
        <taxon>Pseudomonadati</taxon>
        <taxon>Pseudomonadota</taxon>
        <taxon>Betaproteobacteria</taxon>
        <taxon>Burkholderiales</taxon>
        <taxon>Alcaligenaceae</taxon>
        <taxon>Allopusillimonas</taxon>
    </lineage>
</organism>
<dbReference type="OrthoDB" id="5946411at2"/>